<gene>
    <name evidence="3" type="ORF">L8V22_05425</name>
</gene>
<evidence type="ECO:0000313" key="4">
    <source>
        <dbReference type="Proteomes" id="UP001146439"/>
    </source>
</evidence>
<dbReference type="Pfam" id="PF09995">
    <property type="entry name" value="MPAB_Lcp_cat"/>
    <property type="match status" value="1"/>
</dbReference>
<dbReference type="InterPro" id="IPR018713">
    <property type="entry name" value="MPAB/Lcp_cat_dom"/>
</dbReference>
<feature type="region of interest" description="Disordered" evidence="1">
    <location>
        <begin position="326"/>
        <end position="358"/>
    </location>
</feature>
<dbReference type="PANTHER" id="PTHR36151">
    <property type="entry name" value="BLR2777 PROTEIN"/>
    <property type="match status" value="1"/>
</dbReference>
<comment type="caution">
    <text evidence="3">The sequence shown here is derived from an EMBL/GenBank/DDBJ whole genome shotgun (WGS) entry which is preliminary data.</text>
</comment>
<proteinExistence type="predicted"/>
<feature type="compositionally biased region" description="Polar residues" evidence="1">
    <location>
        <begin position="1"/>
        <end position="25"/>
    </location>
</feature>
<reference evidence="3" key="1">
    <citation type="submission" date="2022-02" db="EMBL/GenBank/DDBJ databases">
        <title>Corynebacterium sp. from urogenital microbiome.</title>
        <authorList>
            <person name="Cappelli E.A."/>
            <person name="Ribeiro T.G."/>
            <person name="Peixe L."/>
        </authorList>
    </citation>
    <scope>NUCLEOTIDE SEQUENCE</scope>
    <source>
        <strain evidence="3">C21Ua_68</strain>
    </source>
</reference>
<name>A0A9X3RM79_9CORY</name>
<evidence type="ECO:0000313" key="3">
    <source>
        <dbReference type="EMBL" id="MCZ9296002.1"/>
    </source>
</evidence>
<dbReference type="AlphaFoldDB" id="A0A9X3RM79"/>
<evidence type="ECO:0000256" key="1">
    <source>
        <dbReference type="SAM" id="MobiDB-lite"/>
    </source>
</evidence>
<dbReference type="PANTHER" id="PTHR36151:SF3">
    <property type="entry name" value="ER-BOUND OXYGENASE MPAB_MPAB'_RUBBER OXYGENASE CATALYTIC DOMAIN-CONTAINING PROTEIN"/>
    <property type="match status" value="1"/>
</dbReference>
<dbReference type="GeneID" id="81705270"/>
<evidence type="ECO:0000259" key="2">
    <source>
        <dbReference type="Pfam" id="PF09995"/>
    </source>
</evidence>
<dbReference type="GO" id="GO:0016491">
    <property type="term" value="F:oxidoreductase activity"/>
    <property type="evidence" value="ECO:0007669"/>
    <property type="project" value="InterPro"/>
</dbReference>
<dbReference type="Proteomes" id="UP001146439">
    <property type="component" value="Unassembled WGS sequence"/>
</dbReference>
<sequence>MSNSLKPENAQANEENTHIDSTQSGAEEVNAQDKKEEKRELRRAPLGPDSLLWKWGSDNRLQLLRGYTGILQNMHPAIGQSLLDHSKFFDEPFARLQRSTPQIIESIYDDGDIGERIRDYHVTIKGTLQNGERYHSLNPETYYWAHATFVYRVIYAQELFGTPFTKEERDQIVREGVTWWDKYGMSERPVIDNYDDLIKYMDDMADTVLERNQTVDFALRTARVEPVKAPEGVPEAVWKVIWKPIMRSAIWLTVATLPQKYRDILDLKWTKRDQKRFDRIAKSVRFIMDHLPEDKRYMEPGRSLMIKNGMIEGKYKEPKKIQGYNAAQAKDSAATAESTDKPDSDDAVAARRAAGCPF</sequence>
<dbReference type="RefSeq" id="WP_200288566.1">
    <property type="nucleotide sequence ID" value="NZ_JAKMUZ010000008.1"/>
</dbReference>
<organism evidence="3 4">
    <name type="scientific">Corynebacterium yonathiae</name>
    <dbReference type="NCBI Taxonomy" id="2913504"/>
    <lineage>
        <taxon>Bacteria</taxon>
        <taxon>Bacillati</taxon>
        <taxon>Actinomycetota</taxon>
        <taxon>Actinomycetes</taxon>
        <taxon>Mycobacteriales</taxon>
        <taxon>Corynebacteriaceae</taxon>
        <taxon>Corynebacterium</taxon>
    </lineage>
</organism>
<dbReference type="EMBL" id="JAKMUZ010000008">
    <property type="protein sequence ID" value="MCZ9296002.1"/>
    <property type="molecule type" value="Genomic_DNA"/>
</dbReference>
<protein>
    <submittedName>
        <fullName evidence="3">DUF2236 domain-containing protein</fullName>
    </submittedName>
</protein>
<feature type="region of interest" description="Disordered" evidence="1">
    <location>
        <begin position="1"/>
        <end position="42"/>
    </location>
</feature>
<accession>A0A9X3RM79</accession>
<feature type="domain" description="ER-bound oxygenase mpaB/mpaB'/Rubber oxygenase catalytic" evidence="2">
    <location>
        <begin position="53"/>
        <end position="285"/>
    </location>
</feature>
<feature type="compositionally biased region" description="Basic and acidic residues" evidence="1">
    <location>
        <begin position="31"/>
        <end position="42"/>
    </location>
</feature>